<feature type="compositionally biased region" description="Basic and acidic residues" evidence="2">
    <location>
        <begin position="508"/>
        <end position="518"/>
    </location>
</feature>
<keyword evidence="5" id="KW-1185">Reference proteome</keyword>
<feature type="domain" description="DUF7081" evidence="3">
    <location>
        <begin position="402"/>
        <end position="491"/>
    </location>
</feature>
<dbReference type="PANTHER" id="PTHR33345">
    <property type="entry name" value="ADAPTER PROTEIN, PUTATIVE-RELATED"/>
    <property type="match status" value="1"/>
</dbReference>
<evidence type="ECO:0000256" key="1">
    <source>
        <dbReference type="SAM" id="Coils"/>
    </source>
</evidence>
<dbReference type="Pfam" id="PF23299">
    <property type="entry name" value="DUF7081"/>
    <property type="match status" value="3"/>
</dbReference>
<feature type="region of interest" description="Disordered" evidence="2">
    <location>
        <begin position="1"/>
        <end position="62"/>
    </location>
</feature>
<feature type="region of interest" description="Disordered" evidence="2">
    <location>
        <begin position="508"/>
        <end position="594"/>
    </location>
</feature>
<dbReference type="PANTHER" id="PTHR33345:SF4">
    <property type="entry name" value="MBD DOMAIN-CONTAINING PROTEIN"/>
    <property type="match status" value="1"/>
</dbReference>
<feature type="region of interest" description="Disordered" evidence="2">
    <location>
        <begin position="363"/>
        <end position="382"/>
    </location>
</feature>
<feature type="domain" description="DUF7081" evidence="3">
    <location>
        <begin position="121"/>
        <end position="211"/>
    </location>
</feature>
<dbReference type="InterPro" id="IPR055508">
    <property type="entry name" value="DUF7081"/>
</dbReference>
<proteinExistence type="predicted"/>
<organism evidence="4 5">
    <name type="scientific">Hibiscus sabdariffa</name>
    <name type="common">roselle</name>
    <dbReference type="NCBI Taxonomy" id="183260"/>
    <lineage>
        <taxon>Eukaryota</taxon>
        <taxon>Viridiplantae</taxon>
        <taxon>Streptophyta</taxon>
        <taxon>Embryophyta</taxon>
        <taxon>Tracheophyta</taxon>
        <taxon>Spermatophyta</taxon>
        <taxon>Magnoliopsida</taxon>
        <taxon>eudicotyledons</taxon>
        <taxon>Gunneridae</taxon>
        <taxon>Pentapetalae</taxon>
        <taxon>rosids</taxon>
        <taxon>malvids</taxon>
        <taxon>Malvales</taxon>
        <taxon>Malvaceae</taxon>
        <taxon>Malvoideae</taxon>
        <taxon>Hibiscus</taxon>
    </lineage>
</organism>
<sequence length="833" mass="93253">MENGLRPEGNGQKPKQQCKLRGVGKHIISRSPGSGQRGNFGSMMPIPSPSHMGSSSPIHEIGSEIDSPLHIDLHQNLFPDYYGGPTPIRSVPKEEHLRDDTPNGINDASPTIKENGFPAPPVLPCTSGEGLPYAPIDWPNPGDIWSWRVGKRVNNAGFYNDRFLNVPKCLRFPGSPKQFASKPTLERFLLSHFPNADMNSFFASFSWKVPAVLESPTPITSVPKEDFPRNDIPNEDNLNDIPNGINDAPPTIKENDIPTPPVPPCTTGEGLPYAPIDWPSPGDIWSWRVGKRVNNAGFYSDRFLNVPKCLRFPGSQKMFASKLTLERFLLSHFPDADMNSFFASFSWKVPAVLESPTPITSVPKEDFSRSDIPNGNNMNDIPNGIDDAPRTIVENDFPSSSVLPCTTGEGLPYAPVDWPNPGDIWSWRVGKRVNNAGFYSDRFLNVPKCLRFPGSQKMFASKLSLERFLLSHFPNADMNSFFASFSWNIPAVLESPIKVPALGLEDAKNESNTEDAKNKSNKKTPHGSQRKRNPPPRTPVSEISQKKQKMTKGPASATPKRQTREHVKNSAAPPPLPENEDTNGGLELTSLDDETTRAEFDNYLNALDEMLVQPLSEEPISHPVLYNYFAAENEMAEARMKLSSFLDMDFPSLICFKDLDELTSLASKLRKDPSLTAEQLVKLKLIEEIPSFCEVFLENREVMDQADKFFTTLEVNKSKVTSLRQEYSELREQATQIQSEIDSNTSTVQEIDNQIAQLKSRRAQLTRLIENRKKDKEELTCNQKLVVNSIPKVVHEVQLANAQKSEWELKKENAERREAEILSKFAPLKGFSL</sequence>
<protein>
    <recommendedName>
        <fullName evidence="3">DUF7081 domain-containing protein</fullName>
    </recommendedName>
</protein>
<evidence type="ECO:0000313" key="4">
    <source>
        <dbReference type="EMBL" id="KAK8988041.1"/>
    </source>
</evidence>
<keyword evidence="1" id="KW-0175">Coiled coil</keyword>
<feature type="coiled-coil region" evidence="1">
    <location>
        <begin position="713"/>
        <end position="824"/>
    </location>
</feature>
<name>A0ABR2PHY0_9ROSI</name>
<accession>A0ABR2PHY0</accession>
<feature type="compositionally biased region" description="Basic residues" evidence="2">
    <location>
        <begin position="16"/>
        <end position="28"/>
    </location>
</feature>
<feature type="region of interest" description="Disordered" evidence="2">
    <location>
        <begin position="220"/>
        <end position="243"/>
    </location>
</feature>
<evidence type="ECO:0000256" key="2">
    <source>
        <dbReference type="SAM" id="MobiDB-lite"/>
    </source>
</evidence>
<reference evidence="4 5" key="1">
    <citation type="journal article" date="2024" name="G3 (Bethesda)">
        <title>Genome assembly of Hibiscus sabdariffa L. provides insights into metabolisms of medicinal natural products.</title>
        <authorList>
            <person name="Kim T."/>
        </authorList>
    </citation>
    <scope>NUCLEOTIDE SEQUENCE [LARGE SCALE GENOMIC DNA]</scope>
    <source>
        <strain evidence="4">TK-2024</strain>
        <tissue evidence="4">Old leaves</tissue>
    </source>
</reference>
<feature type="compositionally biased region" description="Basic residues" evidence="2">
    <location>
        <begin position="519"/>
        <end position="534"/>
    </location>
</feature>
<feature type="domain" description="DUF7081" evidence="3">
    <location>
        <begin position="261"/>
        <end position="351"/>
    </location>
</feature>
<gene>
    <name evidence="4" type="ORF">V6N11_065640</name>
</gene>
<feature type="compositionally biased region" description="Polar residues" evidence="2">
    <location>
        <begin position="371"/>
        <end position="380"/>
    </location>
</feature>
<evidence type="ECO:0000313" key="5">
    <source>
        <dbReference type="Proteomes" id="UP001396334"/>
    </source>
</evidence>
<dbReference type="EMBL" id="JBBPBN010000059">
    <property type="protein sequence ID" value="KAK8988041.1"/>
    <property type="molecule type" value="Genomic_DNA"/>
</dbReference>
<comment type="caution">
    <text evidence="4">The sequence shown here is derived from an EMBL/GenBank/DDBJ whole genome shotgun (WGS) entry which is preliminary data.</text>
</comment>
<evidence type="ECO:0000259" key="3">
    <source>
        <dbReference type="Pfam" id="PF23299"/>
    </source>
</evidence>
<dbReference type="Proteomes" id="UP001396334">
    <property type="component" value="Unassembled WGS sequence"/>
</dbReference>